<dbReference type="PANTHER" id="PTHR31245">
    <property type="entry name" value="UBIQUITIN SYSTEM COMPONENT CUE PROTEIN"/>
    <property type="match status" value="1"/>
</dbReference>
<protein>
    <recommendedName>
        <fullName evidence="2">CUE domain-containing protein</fullName>
    </recommendedName>
</protein>
<sequence>MSAGVCGKRFGFEEIFGSSSPTSRSSAKRTRWSSFGSTIRSEFGSGSDADVAVLLQMFPALDPELVETVLRNHNDNVEDAIESLRNISFGNLDARNRSQNTDSATIGNCGAGPDQGAITCNQVSDQSVENVKNLNSTVDCENMADGSKWVDMFVHEMMNAADVDDARMRAAKILEAFEQSIASHSRTSKEFEHVSLKHHIQNLLNDNQILKRAVAIQHERSLEQEEKVKEVQQLKQVLSQYQEQINSLEISNYTLKLHLQRAQDGSSIPGQFHRHIF</sequence>
<dbReference type="CDD" id="cd14279">
    <property type="entry name" value="CUE"/>
    <property type="match status" value="1"/>
</dbReference>
<keyword evidence="4" id="KW-1185">Reference proteome</keyword>
<organism evidence="3 4">
    <name type="scientific">Rhamnella rubrinervis</name>
    <dbReference type="NCBI Taxonomy" id="2594499"/>
    <lineage>
        <taxon>Eukaryota</taxon>
        <taxon>Viridiplantae</taxon>
        <taxon>Streptophyta</taxon>
        <taxon>Embryophyta</taxon>
        <taxon>Tracheophyta</taxon>
        <taxon>Spermatophyta</taxon>
        <taxon>Magnoliopsida</taxon>
        <taxon>eudicotyledons</taxon>
        <taxon>Gunneridae</taxon>
        <taxon>Pentapetalae</taxon>
        <taxon>rosids</taxon>
        <taxon>fabids</taxon>
        <taxon>Rosales</taxon>
        <taxon>Rhamnaceae</taxon>
        <taxon>rhamnoid group</taxon>
        <taxon>Rhamneae</taxon>
        <taxon>Rhamnella</taxon>
    </lineage>
</organism>
<feature type="coiled-coil region" evidence="1">
    <location>
        <begin position="224"/>
        <end position="251"/>
    </location>
</feature>
<dbReference type="SMART" id="SM00546">
    <property type="entry name" value="CUE"/>
    <property type="match status" value="1"/>
</dbReference>
<accession>A0A8K0H9K3</accession>
<evidence type="ECO:0000313" key="4">
    <source>
        <dbReference type="Proteomes" id="UP000796880"/>
    </source>
</evidence>
<proteinExistence type="predicted"/>
<evidence type="ECO:0000256" key="1">
    <source>
        <dbReference type="SAM" id="Coils"/>
    </source>
</evidence>
<evidence type="ECO:0000313" key="3">
    <source>
        <dbReference type="EMBL" id="KAF3447900.1"/>
    </source>
</evidence>
<dbReference type="PANTHER" id="PTHR31245:SF16">
    <property type="entry name" value="UDP-GLUCOSE 6-DEHYDROGENASE"/>
    <property type="match status" value="1"/>
</dbReference>
<dbReference type="SUPFAM" id="SSF46934">
    <property type="entry name" value="UBA-like"/>
    <property type="match status" value="1"/>
</dbReference>
<dbReference type="Pfam" id="PF02845">
    <property type="entry name" value="CUE"/>
    <property type="match status" value="1"/>
</dbReference>
<feature type="domain" description="CUE" evidence="2">
    <location>
        <begin position="46"/>
        <end position="89"/>
    </location>
</feature>
<dbReference type="OrthoDB" id="440455at2759"/>
<dbReference type="AlphaFoldDB" id="A0A8K0H9K3"/>
<dbReference type="InterPro" id="IPR003892">
    <property type="entry name" value="CUE"/>
</dbReference>
<reference evidence="3" key="1">
    <citation type="submission" date="2020-03" db="EMBL/GenBank/DDBJ databases">
        <title>A high-quality chromosome-level genome assembly of a woody plant with both climbing and erect habits, Rhamnella rubrinervis.</title>
        <authorList>
            <person name="Lu Z."/>
            <person name="Yang Y."/>
            <person name="Zhu X."/>
            <person name="Sun Y."/>
        </authorList>
    </citation>
    <scope>NUCLEOTIDE SEQUENCE</scope>
    <source>
        <strain evidence="3">BYM</strain>
        <tissue evidence="3">Leaf</tissue>
    </source>
</reference>
<evidence type="ECO:0000259" key="2">
    <source>
        <dbReference type="PROSITE" id="PS51140"/>
    </source>
</evidence>
<dbReference type="EMBL" id="VOIH02000004">
    <property type="protein sequence ID" value="KAF3447900.1"/>
    <property type="molecule type" value="Genomic_DNA"/>
</dbReference>
<dbReference type="Proteomes" id="UP000796880">
    <property type="component" value="Unassembled WGS sequence"/>
</dbReference>
<dbReference type="PROSITE" id="PS51140">
    <property type="entry name" value="CUE"/>
    <property type="match status" value="1"/>
</dbReference>
<dbReference type="GO" id="GO:0043130">
    <property type="term" value="F:ubiquitin binding"/>
    <property type="evidence" value="ECO:0007669"/>
    <property type="project" value="InterPro"/>
</dbReference>
<comment type="caution">
    <text evidence="3">The sequence shown here is derived from an EMBL/GenBank/DDBJ whole genome shotgun (WGS) entry which is preliminary data.</text>
</comment>
<dbReference type="InterPro" id="IPR009060">
    <property type="entry name" value="UBA-like_sf"/>
</dbReference>
<dbReference type="Gene3D" id="1.10.8.10">
    <property type="entry name" value="DNA helicase RuvA subunit, C-terminal domain"/>
    <property type="match status" value="1"/>
</dbReference>
<keyword evidence="1" id="KW-0175">Coiled coil</keyword>
<gene>
    <name evidence="3" type="ORF">FNV43_RR08607</name>
</gene>
<name>A0A8K0H9K3_9ROSA</name>